<dbReference type="STRING" id="228957.SAMN04488008_101318"/>
<feature type="domain" description="VOC" evidence="4">
    <location>
        <begin position="6"/>
        <end position="125"/>
    </location>
</feature>
<proteinExistence type="inferred from homology"/>
<dbReference type="Pfam" id="PF19581">
    <property type="entry name" value="Glyoxalase_7"/>
    <property type="match status" value="1"/>
</dbReference>
<dbReference type="EMBL" id="FNZN01000001">
    <property type="protein sequence ID" value="SEK34979.1"/>
    <property type="molecule type" value="Genomic_DNA"/>
</dbReference>
<dbReference type="AlphaFoldDB" id="A0A1H7GA11"/>
<dbReference type="SUPFAM" id="SSF54593">
    <property type="entry name" value="Glyoxalase/Bleomycin resistance protein/Dihydroxybiphenyl dioxygenase"/>
    <property type="match status" value="1"/>
</dbReference>
<dbReference type="PROSITE" id="PS51819">
    <property type="entry name" value="VOC"/>
    <property type="match status" value="1"/>
</dbReference>
<gene>
    <name evidence="5" type="ORF">SAMN04488008_101318</name>
</gene>
<dbReference type="RefSeq" id="WP_091619056.1">
    <property type="nucleotide sequence ID" value="NZ_FNZN01000001.1"/>
</dbReference>
<dbReference type="InterPro" id="IPR037523">
    <property type="entry name" value="VOC_core"/>
</dbReference>
<accession>A0A1H7GA11</accession>
<dbReference type="Gene3D" id="3.10.180.10">
    <property type="entry name" value="2,3-Dihydroxybiphenyl 1,2-Dioxygenase, domain 1"/>
    <property type="match status" value="1"/>
</dbReference>
<dbReference type="InterPro" id="IPR000335">
    <property type="entry name" value="Bleomycin-R"/>
</dbReference>
<dbReference type="GO" id="GO:0046677">
    <property type="term" value="P:response to antibiotic"/>
    <property type="evidence" value="ECO:0007669"/>
    <property type="project" value="UniProtKB-KW"/>
</dbReference>
<evidence type="ECO:0000313" key="5">
    <source>
        <dbReference type="EMBL" id="SEK34979.1"/>
    </source>
</evidence>
<evidence type="ECO:0000256" key="1">
    <source>
        <dbReference type="ARBA" id="ARBA00011051"/>
    </source>
</evidence>
<sequence>MEVRGYLHQIHPVLPVWDVLEALDFYVNRLGFKIAFADDAKNPKYAGVIKDAVEIHLQWHDAKQWEVEIDRPMLRIVTQNIEALFQEYGEKDIFNPHTLLRETAWGTKEFAFYDPFKNGLTFYRDV</sequence>
<evidence type="ECO:0000256" key="3">
    <source>
        <dbReference type="ARBA" id="ARBA00023251"/>
    </source>
</evidence>
<evidence type="ECO:0000256" key="2">
    <source>
        <dbReference type="ARBA" id="ARBA00021572"/>
    </source>
</evidence>
<dbReference type="Proteomes" id="UP000198990">
    <property type="component" value="Unassembled WGS sequence"/>
</dbReference>
<evidence type="ECO:0000259" key="4">
    <source>
        <dbReference type="PROSITE" id="PS51819"/>
    </source>
</evidence>
<evidence type="ECO:0000313" key="6">
    <source>
        <dbReference type="Proteomes" id="UP000198990"/>
    </source>
</evidence>
<keyword evidence="3" id="KW-0046">Antibiotic resistance</keyword>
<comment type="similarity">
    <text evidence="1">Belongs to the bleomycin resistance protein family.</text>
</comment>
<protein>
    <recommendedName>
        <fullName evidence="2">Bleomycin resistance protein</fullName>
    </recommendedName>
</protein>
<reference evidence="6" key="1">
    <citation type="submission" date="2016-10" db="EMBL/GenBank/DDBJ databases">
        <authorList>
            <person name="Varghese N."/>
            <person name="Submissions S."/>
        </authorList>
    </citation>
    <scope>NUCLEOTIDE SEQUENCE [LARGE SCALE GENOMIC DNA]</scope>
    <source>
        <strain evidence="6">DSM 16471</strain>
    </source>
</reference>
<dbReference type="OrthoDB" id="66829at2"/>
<keyword evidence="6" id="KW-1185">Reference proteome</keyword>
<dbReference type="InterPro" id="IPR029068">
    <property type="entry name" value="Glyas_Bleomycin-R_OHBP_Dase"/>
</dbReference>
<organism evidence="5 6">
    <name type="scientific">Maribacter orientalis</name>
    <dbReference type="NCBI Taxonomy" id="228957"/>
    <lineage>
        <taxon>Bacteria</taxon>
        <taxon>Pseudomonadati</taxon>
        <taxon>Bacteroidota</taxon>
        <taxon>Flavobacteriia</taxon>
        <taxon>Flavobacteriales</taxon>
        <taxon>Flavobacteriaceae</taxon>
        <taxon>Maribacter</taxon>
    </lineage>
</organism>
<name>A0A1H7GA11_9FLAO</name>